<keyword evidence="7" id="KW-0624">Polysaccharide degradation</keyword>
<proteinExistence type="inferred from homology"/>
<comment type="similarity">
    <text evidence="2 7">Belongs to the glycosyl hydrolase 54 family.</text>
</comment>
<gene>
    <name evidence="10" type="ORF">QM012_002544</name>
</gene>
<evidence type="ECO:0000256" key="1">
    <source>
        <dbReference type="ARBA" id="ARBA00001462"/>
    </source>
</evidence>
<keyword evidence="4 7" id="KW-0378">Hydrolase</keyword>
<dbReference type="PANTHER" id="PTHR39447">
    <property type="entry name" value="ALPHA-L-ARABINOFURANOSIDASE B"/>
    <property type="match status" value="1"/>
</dbReference>
<evidence type="ECO:0000259" key="9">
    <source>
        <dbReference type="Pfam" id="PF09206"/>
    </source>
</evidence>
<evidence type="ECO:0000313" key="10">
    <source>
        <dbReference type="EMBL" id="KAK6001213.1"/>
    </source>
</evidence>
<keyword evidence="6 7" id="KW-0326">Glycosidase</keyword>
<dbReference type="EMBL" id="JASGXD010000014">
    <property type="protein sequence ID" value="KAK6001213.1"/>
    <property type="molecule type" value="Genomic_DNA"/>
</dbReference>
<dbReference type="Gene3D" id="2.80.10.50">
    <property type="match status" value="1"/>
</dbReference>
<feature type="signal peptide" evidence="7">
    <location>
        <begin position="1"/>
        <end position="21"/>
    </location>
</feature>
<evidence type="ECO:0000313" key="11">
    <source>
        <dbReference type="Proteomes" id="UP001341245"/>
    </source>
</evidence>
<dbReference type="SUPFAM" id="SSF110221">
    <property type="entry name" value="AbfB domain"/>
    <property type="match status" value="1"/>
</dbReference>
<accession>A0ABR0T9W3</accession>
<sequence length="501" mass="53184">MLPKSGIAVGLAAYSASLAAAAPCDIYASGGTPCVAAHGLTRALYDSYEGPLYQVTRNSDGSTMDIHPLQAGGVANAAAQDEFCASTTCIISLLYDQSGNNNVLSRAPPGGFNGPYTNGYDDLASAIGAPVTLNGQKAYGLFSSPGTGYRNDQTTGIATGGDPEGIYAVMDANHFNDNCCFDYGNAEVNNHDTGNGHMEAVYFGNCTVWGSGAGEGPWLMADLENGLFSEQNLAQNPNDPTQTNPFVTGMVKGMTDQWAIRGGNAQSGGLSTYWNGPYDTDGYNPMHKEGAIILGIGGDNSNGAQGTFYEGVMTSGYPSDDVENQVQANIVAAGYAAVNMNTAPLTIGSTITIRATTPGYDTRYFAHNGTKIVTEVTTTANSTAEQETAEWIVRDGLGFSGCYSFESVDQPGNFIRHYGFELYLESGNEKQFFEDATFCSLTGLHGQSTNSIRSWSYPTRFFRHYADVGYIASEGGVQFFDATSNYNYDTSFVISSGFFSD</sequence>
<dbReference type="InterPro" id="IPR007934">
    <property type="entry name" value="AbfB_ABD"/>
</dbReference>
<dbReference type="Proteomes" id="UP001341245">
    <property type="component" value="Unassembled WGS sequence"/>
</dbReference>
<dbReference type="Pfam" id="PF09206">
    <property type="entry name" value="ArabFuran-catal"/>
    <property type="match status" value="1"/>
</dbReference>
<dbReference type="EC" id="3.2.1.55" evidence="7"/>
<keyword evidence="7" id="KW-0964">Secreted</keyword>
<evidence type="ECO:0000256" key="3">
    <source>
        <dbReference type="ARBA" id="ARBA00022729"/>
    </source>
</evidence>
<comment type="pathway">
    <text evidence="7">Glycan metabolism; L-arabinan degradation.</text>
</comment>
<dbReference type="PANTHER" id="PTHR39447:SF2">
    <property type="entry name" value="ALPHA-L-ARABINOFURANOSIDASE B"/>
    <property type="match status" value="1"/>
</dbReference>
<dbReference type="InterPro" id="IPR038964">
    <property type="entry name" value="ABFB"/>
</dbReference>
<evidence type="ECO:0000256" key="7">
    <source>
        <dbReference type="RuleBase" id="RU367111"/>
    </source>
</evidence>
<feature type="domain" description="Alpha-L-arabinofuranosidase B catalytic" evidence="9">
    <location>
        <begin position="23"/>
        <end position="336"/>
    </location>
</feature>
<feature type="domain" description="Alpha-L-arabinofuranosidase B arabinose-binding" evidence="8">
    <location>
        <begin position="354"/>
        <end position="494"/>
    </location>
</feature>
<keyword evidence="11" id="KW-1185">Reference proteome</keyword>
<dbReference type="SUPFAM" id="SSF49899">
    <property type="entry name" value="Concanavalin A-like lectins/glucanases"/>
    <property type="match status" value="1"/>
</dbReference>
<reference evidence="10 11" key="1">
    <citation type="submission" date="2023-11" db="EMBL/GenBank/DDBJ databases">
        <title>Draft genome sequence and annotation of the polyextremotolerant black yeast-like fungus Aureobasidium pullulans NRRL 62042.</title>
        <authorList>
            <person name="Dielentheis-Frenken M.R.E."/>
            <person name="Wibberg D."/>
            <person name="Blank L.M."/>
            <person name="Tiso T."/>
        </authorList>
    </citation>
    <scope>NUCLEOTIDE SEQUENCE [LARGE SCALE GENOMIC DNA]</scope>
    <source>
        <strain evidence="10 11">NRRL 62042</strain>
    </source>
</reference>
<feature type="chain" id="PRO_5044972859" description="Alpha-L-arabinofuranosidase" evidence="7">
    <location>
        <begin position="22"/>
        <end position="501"/>
    </location>
</feature>
<keyword evidence="7" id="KW-0858">Xylan degradation</keyword>
<evidence type="ECO:0000256" key="2">
    <source>
        <dbReference type="ARBA" id="ARBA00006963"/>
    </source>
</evidence>
<evidence type="ECO:0000259" key="8">
    <source>
        <dbReference type="Pfam" id="PF05270"/>
    </source>
</evidence>
<name>A0ABR0T9W3_AURPU</name>
<keyword evidence="3 7" id="KW-0732">Signal</keyword>
<protein>
    <recommendedName>
        <fullName evidence="7">Alpha-L-arabinofuranosidase</fullName>
        <ecNumber evidence="7">3.2.1.55</ecNumber>
    </recommendedName>
</protein>
<dbReference type="InterPro" id="IPR036195">
    <property type="entry name" value="AbfB_ABD_sf"/>
</dbReference>
<dbReference type="InterPro" id="IPR015289">
    <property type="entry name" value="A-L-arabinofuranosidase_B_cat"/>
</dbReference>
<keyword evidence="7" id="KW-0119">Carbohydrate metabolism</keyword>
<organism evidence="10 11">
    <name type="scientific">Aureobasidium pullulans</name>
    <name type="common">Black yeast</name>
    <name type="synonym">Pullularia pullulans</name>
    <dbReference type="NCBI Taxonomy" id="5580"/>
    <lineage>
        <taxon>Eukaryota</taxon>
        <taxon>Fungi</taxon>
        <taxon>Dikarya</taxon>
        <taxon>Ascomycota</taxon>
        <taxon>Pezizomycotina</taxon>
        <taxon>Dothideomycetes</taxon>
        <taxon>Dothideomycetidae</taxon>
        <taxon>Dothideales</taxon>
        <taxon>Saccotheciaceae</taxon>
        <taxon>Aureobasidium</taxon>
    </lineage>
</organism>
<keyword evidence="5" id="KW-0325">Glycoprotein</keyword>
<dbReference type="Pfam" id="PF05270">
    <property type="entry name" value="AbfB"/>
    <property type="match status" value="1"/>
</dbReference>
<comment type="subcellular location">
    <subcellularLocation>
        <location evidence="7">Secreted</location>
    </subcellularLocation>
</comment>
<dbReference type="CDD" id="cd23399">
    <property type="entry name" value="beta-trefoil_ABD_ABFB"/>
    <property type="match status" value="1"/>
</dbReference>
<dbReference type="InterPro" id="IPR013320">
    <property type="entry name" value="ConA-like_dom_sf"/>
</dbReference>
<evidence type="ECO:0000256" key="6">
    <source>
        <dbReference type="ARBA" id="ARBA00023295"/>
    </source>
</evidence>
<evidence type="ECO:0000256" key="5">
    <source>
        <dbReference type="ARBA" id="ARBA00023180"/>
    </source>
</evidence>
<evidence type="ECO:0000256" key="4">
    <source>
        <dbReference type="ARBA" id="ARBA00022801"/>
    </source>
</evidence>
<comment type="catalytic activity">
    <reaction evidence="1 7">
        <text>Hydrolysis of terminal non-reducing alpha-L-arabinofuranoside residues in alpha-L-arabinosides.</text>
        <dbReference type="EC" id="3.2.1.55"/>
    </reaction>
</comment>
<comment type="caution">
    <text evidence="10">The sequence shown here is derived from an EMBL/GenBank/DDBJ whole genome shotgun (WGS) entry which is preliminary data.</text>
</comment>
<dbReference type="Gene3D" id="2.60.120.200">
    <property type="match status" value="1"/>
</dbReference>